<evidence type="ECO:0000313" key="4">
    <source>
        <dbReference type="Proteomes" id="UP000011960"/>
    </source>
</evidence>
<dbReference type="InterPro" id="IPR025920">
    <property type="entry name" value="Lipase_bact_N"/>
</dbReference>
<dbReference type="OrthoDB" id="5477453at2"/>
<feature type="domain" description="Bacterial virulence factor lipase N-terminal" evidence="2">
    <location>
        <begin position="54"/>
        <end position="246"/>
    </location>
</feature>
<dbReference type="STRING" id="1288826.MSNKSG1_02966"/>
<name>M7CTT3_9GAMM</name>
<gene>
    <name evidence="3" type="ORF">MSNKSG1_02966</name>
</gene>
<keyword evidence="1" id="KW-0732">Signal</keyword>
<comment type="caution">
    <text evidence="3">The sequence shown here is derived from an EMBL/GenBank/DDBJ whole genome shotgun (WGS) entry which is preliminary data.</text>
</comment>
<dbReference type="AlphaFoldDB" id="M7CTT3"/>
<dbReference type="PROSITE" id="PS00018">
    <property type="entry name" value="EF_HAND_1"/>
    <property type="match status" value="1"/>
</dbReference>
<reference evidence="3 4" key="1">
    <citation type="journal article" date="2013" name="Genome Announc.">
        <title>Genome Sequence of Hydrothermal Arsenic-Respiring Bacterium Marinobacter santoriniensis NKSG1T.</title>
        <authorList>
            <person name="Handley K.M."/>
            <person name="Upton M."/>
            <person name="Beatson S.A."/>
            <person name="Hery M."/>
            <person name="Lloyd J.R."/>
        </authorList>
    </citation>
    <scope>NUCLEOTIDE SEQUENCE [LARGE SCALE GENOMIC DNA]</scope>
    <source>
        <strain evidence="3 4">NKSG1</strain>
    </source>
</reference>
<dbReference type="PROSITE" id="PS51257">
    <property type="entry name" value="PROKAR_LIPOPROTEIN"/>
    <property type="match status" value="1"/>
</dbReference>
<evidence type="ECO:0000256" key="1">
    <source>
        <dbReference type="SAM" id="SignalP"/>
    </source>
</evidence>
<sequence>MFKKTLISLAVASSLGLTGCLSGGDTGANANPDYKINNPAIDGKTWPEFNPLTGDLPLPNDLIFDSEQGDGTFGVTDTSPPVTTALNELSGASTVAPAVIQMNGRIDPASVEVGKTVFVLELEYASGDPLQGLSIGEPPTVAGTANVRADVETLDGLSAIRVLPLEPLDPRKRYLVVVTKGVKDINGDPIIASPTYSHLSDENQVISNGGLQPVRDLINKLWEPTANKALGLSEDQIALTYSFMTSNDEKVLQYIAEPAAWFEDQITTFVRVSGAKKVIGAAQFYSGATLDADTWDLNKDGSVTAADFDLNSDGSITPADFLIDGIDTTFDYNDVKAASDGAIAQFPANLPPSDLGNLFLGGAPCESTTGATAIQCVGVALAANFSPLLPDQSDRSAADITLDPASIKPAALVSALSAGVLDSLGAATDSVLAAQGTMSLPYYLGTTANGVVTSSWKADDTLAKSLNTTFSDIGLKIPQADPTVSTAVNYIFPFPKKTTDVDVPILTLYPSTGSINGVVIYQHGITTDRSAALTFGTALAANGYIVVAIDQPLHGVAAFTAEEQNGLAFKLLQSGIDAGIPLTADQSSADALIAGTLNLGFVMQATSSDATTAQSIIDSVLGGGTSGDANLDAAILFIASAQNTVANAGSTVPGLAPMIGNERHFGLYAVEPGVPGPIDYAAGEGDSGSLFINLTSFLTSRDNIRESAVDQMNLRASLDGLTIARPAANNPTYTIPASLPKYFVGHSLGTITGIPYLAAVNANQTAALDATATDNDITAASLLTPGGGITRLLENSPTFAPTILLGLQNAAGLEQGDANLETYFNVLQGALDTADPINFVDNLSVDGTPILLSEIVGDQVIPNAADDAEWGIPPLNGVYDAEVNGQTVPVMVNSFNAPLAGGEPLTLGLTNITRYNSGNHGTPVSADDATVFGGMVTGTVGLFLSNP</sequence>
<dbReference type="eggNOG" id="COG1073">
    <property type="taxonomic scope" value="Bacteria"/>
</dbReference>
<dbReference type="PATRIC" id="fig|1288826.3.peg.569"/>
<dbReference type="InterPro" id="IPR029058">
    <property type="entry name" value="AB_hydrolase_fold"/>
</dbReference>
<evidence type="ECO:0000313" key="3">
    <source>
        <dbReference type="EMBL" id="EMP56986.1"/>
    </source>
</evidence>
<dbReference type="EMBL" id="APAT01000008">
    <property type="protein sequence ID" value="EMP56986.1"/>
    <property type="molecule type" value="Genomic_DNA"/>
</dbReference>
<protein>
    <recommendedName>
        <fullName evidence="2">Bacterial virulence factor lipase N-terminal domain-containing protein</fullName>
    </recommendedName>
</protein>
<proteinExistence type="predicted"/>
<dbReference type="Pfam" id="PF12262">
    <property type="entry name" value="Lipase_bact_N"/>
    <property type="match status" value="1"/>
</dbReference>
<accession>M7CTT3</accession>
<feature type="signal peptide" evidence="1">
    <location>
        <begin position="1"/>
        <end position="23"/>
    </location>
</feature>
<feature type="chain" id="PRO_5004080938" description="Bacterial virulence factor lipase N-terminal domain-containing protein" evidence="1">
    <location>
        <begin position="24"/>
        <end position="947"/>
    </location>
</feature>
<dbReference type="RefSeq" id="WP_008937751.1">
    <property type="nucleotide sequence ID" value="NZ_APAT01000008.1"/>
</dbReference>
<dbReference type="Gene3D" id="3.40.50.1820">
    <property type="entry name" value="alpha/beta hydrolase"/>
    <property type="match status" value="1"/>
</dbReference>
<dbReference type="SUPFAM" id="SSF53474">
    <property type="entry name" value="alpha/beta-Hydrolases"/>
    <property type="match status" value="1"/>
</dbReference>
<dbReference type="InterPro" id="IPR018247">
    <property type="entry name" value="EF_Hand_1_Ca_BS"/>
</dbReference>
<organism evidence="3 4">
    <name type="scientific">Marinobacter santoriniensis NKSG1</name>
    <dbReference type="NCBI Taxonomy" id="1288826"/>
    <lineage>
        <taxon>Bacteria</taxon>
        <taxon>Pseudomonadati</taxon>
        <taxon>Pseudomonadota</taxon>
        <taxon>Gammaproteobacteria</taxon>
        <taxon>Pseudomonadales</taxon>
        <taxon>Marinobacteraceae</taxon>
        <taxon>Marinobacter</taxon>
    </lineage>
</organism>
<evidence type="ECO:0000259" key="2">
    <source>
        <dbReference type="Pfam" id="PF12262"/>
    </source>
</evidence>
<keyword evidence="4" id="KW-1185">Reference proteome</keyword>
<dbReference type="Proteomes" id="UP000011960">
    <property type="component" value="Unassembled WGS sequence"/>
</dbReference>